<organism evidence="1">
    <name type="scientific">Streptococcus thermophilus</name>
    <dbReference type="NCBI Taxonomy" id="1308"/>
    <lineage>
        <taxon>Bacteria</taxon>
        <taxon>Bacillati</taxon>
        <taxon>Bacillota</taxon>
        <taxon>Bacilli</taxon>
        <taxon>Lactobacillales</taxon>
        <taxon>Streptococcaceae</taxon>
        <taxon>Streptococcus</taxon>
    </lineage>
</organism>
<name>Q70LH0_STRTR</name>
<proteinExistence type="predicted"/>
<sequence>MGSIIYPYTNLKTTPPPLWGLGEPRQGIFLYRMPIFQVFYRVCHLDEPKESVMSQNLEGSGNTKQFFKKKAKS</sequence>
<keyword evidence="1" id="KW-0614">Plasmid</keyword>
<geneLocation type="plasmid" evidence="1">
    <name>pt38</name>
</geneLocation>
<reference evidence="1" key="1">
    <citation type="journal article" date="2003" name="Plasmid">
        <title>Structural and functional analysis of pt38, a 2.9kb plasmid of Streptococcus thermophilus yogurt strain.</title>
        <authorList>
            <person name="Petrova P."/>
            <person name="Miteva V."/>
            <person name="Ruiz-Maso J."/>
            <person name="del Solar G."/>
        </authorList>
    </citation>
    <scope>NUCLEOTIDE SEQUENCE [LARGE SCALE GENOMIC DNA]</scope>
    <source>
        <strain evidence="1">2783</strain>
        <plasmid evidence="1">pt38</plasmid>
    </source>
</reference>
<dbReference type="EMBL" id="AJ566638">
    <property type="protein sequence ID" value="CAD97603.1"/>
    <property type="molecule type" value="Genomic_DNA"/>
</dbReference>
<dbReference type="AlphaFoldDB" id="Q70LH0"/>
<accession>Q70LH0</accession>
<evidence type="ECO:0000313" key="1">
    <source>
        <dbReference type="EMBL" id="CAD97603.1"/>
    </source>
</evidence>
<protein>
    <submittedName>
        <fullName evidence="1">Uncharacterized protein</fullName>
    </submittedName>
</protein>